<dbReference type="STRING" id="28234.SAMN04488588_0733"/>
<evidence type="ECO:0000313" key="2">
    <source>
        <dbReference type="Proteomes" id="UP000199322"/>
    </source>
</evidence>
<dbReference type="EMBL" id="FMYV01000002">
    <property type="protein sequence ID" value="SDC25765.1"/>
    <property type="molecule type" value="Genomic_DNA"/>
</dbReference>
<sequence>MKKTEIKNYLSNFSKKQLIDELSSIIMSNRDLKEKYYILVNIDNKKQITDYVKDIEV</sequence>
<keyword evidence="2" id="KW-1185">Reference proteome</keyword>
<dbReference type="AlphaFoldDB" id="A0A1G6K583"/>
<evidence type="ECO:0000313" key="1">
    <source>
        <dbReference type="EMBL" id="SDC25765.1"/>
    </source>
</evidence>
<accession>A0A1G6K583</accession>
<reference evidence="1 2" key="1">
    <citation type="submission" date="2016-10" db="EMBL/GenBank/DDBJ databases">
        <authorList>
            <person name="de Groot N.N."/>
        </authorList>
    </citation>
    <scope>NUCLEOTIDE SEQUENCE [LARGE SCALE GENOMIC DNA]</scope>
    <source>
        <strain evidence="1 2">WG14</strain>
    </source>
</reference>
<dbReference type="Proteomes" id="UP000199322">
    <property type="component" value="Unassembled WGS sequence"/>
</dbReference>
<dbReference type="RefSeq" id="WP_176759829.1">
    <property type="nucleotide sequence ID" value="NZ_FMYV01000002.1"/>
</dbReference>
<name>A0A1G6K583_9BACT</name>
<gene>
    <name evidence="1" type="ORF">SAMN04488588_0733</name>
</gene>
<organism evidence="1 2">
    <name type="scientific">Geotoga petraea</name>
    <dbReference type="NCBI Taxonomy" id="28234"/>
    <lineage>
        <taxon>Bacteria</taxon>
        <taxon>Thermotogati</taxon>
        <taxon>Thermotogota</taxon>
        <taxon>Thermotogae</taxon>
        <taxon>Petrotogales</taxon>
        <taxon>Petrotogaceae</taxon>
        <taxon>Geotoga</taxon>
    </lineage>
</organism>
<proteinExistence type="predicted"/>
<protein>
    <submittedName>
        <fullName evidence="1">Uncharacterized protein</fullName>
    </submittedName>
</protein>